<reference evidence="1" key="1">
    <citation type="submission" date="2019-09" db="EMBL/GenBank/DDBJ databases">
        <authorList>
            <person name="Rodrigo-Torres L."/>
            <person name="Arahal R. D."/>
            <person name="Lucena T."/>
        </authorList>
    </citation>
    <scope>NUCLEOTIDE SEQUENCE</scope>
    <source>
        <strain evidence="1">ISS653</strain>
    </source>
</reference>
<sequence>MKTENIPGYIIWLKSLKSNKTFPHLVFSADVDSMTTGMVSLTSNIENEIVISILNSKEYSSDKNVEWVKRINSELNRNDLKYIKWIRSENCSQKKKLFESYRNYWKRVKPYKNYYQDISDSAGESLQIDKESISDFIKNGGNIISHKFY</sequence>
<accession>A0AC61Y8C2</accession>
<dbReference type="EMBL" id="CABVMM010000006">
    <property type="protein sequence ID" value="VVV00418.1"/>
    <property type="molecule type" value="Genomic_DNA"/>
</dbReference>
<dbReference type="Proteomes" id="UP000356253">
    <property type="component" value="Unassembled WGS sequence"/>
</dbReference>
<gene>
    <name evidence="1" type="ORF">FVB9532_01688</name>
</gene>
<organism evidence="1 2">
    <name type="scientific">Mesonia oceanica</name>
    <dbReference type="NCBI Taxonomy" id="2687242"/>
    <lineage>
        <taxon>Bacteria</taxon>
        <taxon>Pseudomonadati</taxon>
        <taxon>Bacteroidota</taxon>
        <taxon>Flavobacteriia</taxon>
        <taxon>Flavobacteriales</taxon>
        <taxon>Flavobacteriaceae</taxon>
        <taxon>Mesonia</taxon>
    </lineage>
</organism>
<keyword evidence="2" id="KW-1185">Reference proteome</keyword>
<name>A0AC61Y8C2_9FLAO</name>
<comment type="caution">
    <text evidence="1">The sequence shown here is derived from an EMBL/GenBank/DDBJ whole genome shotgun (WGS) entry which is preliminary data.</text>
</comment>
<evidence type="ECO:0000313" key="1">
    <source>
        <dbReference type="EMBL" id="VVV00418.1"/>
    </source>
</evidence>
<protein>
    <submittedName>
        <fullName evidence="1">Uncharacterized protein</fullName>
    </submittedName>
</protein>
<proteinExistence type="predicted"/>
<evidence type="ECO:0000313" key="2">
    <source>
        <dbReference type="Proteomes" id="UP000356253"/>
    </source>
</evidence>